<feature type="region of interest" description="Disordered" evidence="3">
    <location>
        <begin position="94"/>
        <end position="134"/>
    </location>
</feature>
<evidence type="ECO:0000256" key="2">
    <source>
        <dbReference type="RuleBase" id="RU003616"/>
    </source>
</evidence>
<evidence type="ECO:0000256" key="3">
    <source>
        <dbReference type="SAM" id="MobiDB-lite"/>
    </source>
</evidence>
<comment type="caution">
    <text evidence="5">The sequence shown here is derived from an EMBL/GenBank/DDBJ whole genome shotgun (WGS) entry which is preliminary data.</text>
</comment>
<gene>
    <name evidence="5" type="ORF">TrCOL_g5801</name>
</gene>
<dbReference type="PROSITE" id="PS01031">
    <property type="entry name" value="SHSP"/>
    <property type="match status" value="1"/>
</dbReference>
<evidence type="ECO:0000259" key="4">
    <source>
        <dbReference type="PROSITE" id="PS01031"/>
    </source>
</evidence>
<dbReference type="Pfam" id="PF00011">
    <property type="entry name" value="HSP20"/>
    <property type="match status" value="1"/>
</dbReference>
<keyword evidence="6" id="KW-1185">Reference proteome</keyword>
<dbReference type="AlphaFoldDB" id="A0A9W7L8Z1"/>
<dbReference type="InterPro" id="IPR002068">
    <property type="entry name" value="A-crystallin/Hsp20_dom"/>
</dbReference>
<proteinExistence type="inferred from homology"/>
<organism evidence="5 6">
    <name type="scientific">Triparma columacea</name>
    <dbReference type="NCBI Taxonomy" id="722753"/>
    <lineage>
        <taxon>Eukaryota</taxon>
        <taxon>Sar</taxon>
        <taxon>Stramenopiles</taxon>
        <taxon>Ochrophyta</taxon>
        <taxon>Bolidophyceae</taxon>
        <taxon>Parmales</taxon>
        <taxon>Triparmaceae</taxon>
        <taxon>Triparma</taxon>
    </lineage>
</organism>
<dbReference type="SUPFAM" id="SSF49764">
    <property type="entry name" value="HSP20-like chaperones"/>
    <property type="match status" value="1"/>
</dbReference>
<sequence>MLLPGFSSQSVKLSLSTKTEPTNLNPVSILTIEPRGETAVRAFQATSFTLDQDVDLNSLSSSMANGVLEVVAQKVKPKVQTKEIPIAEELSPKKVDRVEIEGNDEEPQVPDTRAAADPPSPNDSPGLEVYTEPE</sequence>
<evidence type="ECO:0000256" key="1">
    <source>
        <dbReference type="PROSITE-ProRule" id="PRU00285"/>
    </source>
</evidence>
<dbReference type="CDD" id="cd06464">
    <property type="entry name" value="ACD_sHsps-like"/>
    <property type="match status" value="1"/>
</dbReference>
<dbReference type="InterPro" id="IPR008978">
    <property type="entry name" value="HSP20-like_chaperone"/>
</dbReference>
<accession>A0A9W7L8Z1</accession>
<dbReference type="OrthoDB" id="10439695at2759"/>
<dbReference type="EMBL" id="BRYA01000095">
    <property type="protein sequence ID" value="GMI38982.1"/>
    <property type="molecule type" value="Genomic_DNA"/>
</dbReference>
<evidence type="ECO:0000313" key="5">
    <source>
        <dbReference type="EMBL" id="GMI38982.1"/>
    </source>
</evidence>
<evidence type="ECO:0000313" key="6">
    <source>
        <dbReference type="Proteomes" id="UP001165065"/>
    </source>
</evidence>
<protein>
    <recommendedName>
        <fullName evidence="4">SHSP domain-containing protein</fullName>
    </recommendedName>
</protein>
<dbReference type="Gene3D" id="2.60.40.790">
    <property type="match status" value="1"/>
</dbReference>
<reference evidence="6" key="1">
    <citation type="journal article" date="2023" name="Commun. Biol.">
        <title>Genome analysis of Parmales, the sister group of diatoms, reveals the evolutionary specialization of diatoms from phago-mixotrophs to photoautotrophs.</title>
        <authorList>
            <person name="Ban H."/>
            <person name="Sato S."/>
            <person name="Yoshikawa S."/>
            <person name="Yamada K."/>
            <person name="Nakamura Y."/>
            <person name="Ichinomiya M."/>
            <person name="Sato N."/>
            <person name="Blanc-Mathieu R."/>
            <person name="Endo H."/>
            <person name="Kuwata A."/>
            <person name="Ogata H."/>
        </authorList>
    </citation>
    <scope>NUCLEOTIDE SEQUENCE [LARGE SCALE GENOMIC DNA]</scope>
</reference>
<name>A0A9W7L8Z1_9STRA</name>
<feature type="domain" description="SHSP" evidence="4">
    <location>
        <begin position="1"/>
        <end position="89"/>
    </location>
</feature>
<dbReference type="Proteomes" id="UP001165065">
    <property type="component" value="Unassembled WGS sequence"/>
</dbReference>
<comment type="similarity">
    <text evidence="1 2">Belongs to the small heat shock protein (HSP20) family.</text>
</comment>